<dbReference type="EMBL" id="LT629772">
    <property type="protein sequence ID" value="SDR95671.1"/>
    <property type="molecule type" value="Genomic_DNA"/>
</dbReference>
<evidence type="ECO:0000313" key="4">
    <source>
        <dbReference type="Proteomes" id="UP000199103"/>
    </source>
</evidence>
<evidence type="ECO:0000313" key="3">
    <source>
        <dbReference type="EMBL" id="SDR95671.1"/>
    </source>
</evidence>
<evidence type="ECO:0008006" key="5">
    <source>
        <dbReference type="Google" id="ProtNLM"/>
    </source>
</evidence>
<sequence length="183" mass="18659">MSASNGDPDNDPNPTMTTPDLTAGNGRQSSTRTPGSSSASTTVQKAAVAVGLVFLLVGVLGFVPGITTNYGAMSFASHMSQAKLLGLFQVSVLHNVVHLLFGMAGLFAARGPRSARLYFLISGAVYLVLFIYGIVVVGTAMSSMANFVPVNGADNWLHLVLGGGMSIVGIVLGRAAISGAAAT</sequence>
<reference evidence="3 4" key="1">
    <citation type="submission" date="2016-10" db="EMBL/GenBank/DDBJ databases">
        <authorList>
            <person name="de Groot N.N."/>
        </authorList>
    </citation>
    <scope>NUCLEOTIDE SEQUENCE [LARGE SCALE GENOMIC DNA]</scope>
    <source>
        <strain evidence="3 4">DSM 21800</strain>
    </source>
</reference>
<feature type="compositionally biased region" description="Low complexity" evidence="1">
    <location>
        <begin position="12"/>
        <end position="22"/>
    </location>
</feature>
<keyword evidence="2" id="KW-0812">Transmembrane</keyword>
<feature type="region of interest" description="Disordered" evidence="1">
    <location>
        <begin position="1"/>
        <end position="38"/>
    </location>
</feature>
<dbReference type="Proteomes" id="UP000199103">
    <property type="component" value="Chromosome I"/>
</dbReference>
<dbReference type="Pfam" id="PF14325">
    <property type="entry name" value="DUF4383"/>
    <property type="match status" value="1"/>
</dbReference>
<feature type="compositionally biased region" description="Low complexity" evidence="1">
    <location>
        <begin position="29"/>
        <end position="38"/>
    </location>
</feature>
<evidence type="ECO:0000256" key="2">
    <source>
        <dbReference type="SAM" id="Phobius"/>
    </source>
</evidence>
<feature type="transmembrane region" description="Helical" evidence="2">
    <location>
        <begin position="86"/>
        <end position="108"/>
    </location>
</feature>
<dbReference type="AlphaFoldDB" id="A0A1H1N9B0"/>
<name>A0A1H1N9B0_9ACTN</name>
<gene>
    <name evidence="3" type="ORF">SAMN04489812_0439</name>
</gene>
<feature type="transmembrane region" description="Helical" evidence="2">
    <location>
        <begin position="156"/>
        <end position="177"/>
    </location>
</feature>
<organism evidence="3 4">
    <name type="scientific">Microlunatus soli</name>
    <dbReference type="NCBI Taxonomy" id="630515"/>
    <lineage>
        <taxon>Bacteria</taxon>
        <taxon>Bacillati</taxon>
        <taxon>Actinomycetota</taxon>
        <taxon>Actinomycetes</taxon>
        <taxon>Propionibacteriales</taxon>
        <taxon>Propionibacteriaceae</taxon>
        <taxon>Microlunatus</taxon>
    </lineage>
</organism>
<evidence type="ECO:0000256" key="1">
    <source>
        <dbReference type="SAM" id="MobiDB-lite"/>
    </source>
</evidence>
<keyword evidence="4" id="KW-1185">Reference proteome</keyword>
<dbReference type="RefSeq" id="WP_231920143.1">
    <property type="nucleotide sequence ID" value="NZ_LT629772.1"/>
</dbReference>
<keyword evidence="2" id="KW-0472">Membrane</keyword>
<feature type="transmembrane region" description="Helical" evidence="2">
    <location>
        <begin position="117"/>
        <end position="136"/>
    </location>
</feature>
<feature type="transmembrane region" description="Helical" evidence="2">
    <location>
        <begin position="46"/>
        <end position="66"/>
    </location>
</feature>
<proteinExistence type="predicted"/>
<dbReference type="STRING" id="630515.SAMN04489812_0439"/>
<protein>
    <recommendedName>
        <fullName evidence="5">DUF4383 domain-containing protein</fullName>
    </recommendedName>
</protein>
<keyword evidence="2" id="KW-1133">Transmembrane helix</keyword>
<accession>A0A1H1N9B0</accession>